<feature type="chain" id="PRO_5025559290" evidence="1">
    <location>
        <begin position="21"/>
        <end position="333"/>
    </location>
</feature>
<dbReference type="InterPro" id="IPR008974">
    <property type="entry name" value="TRAF-like"/>
</dbReference>
<dbReference type="OrthoDB" id="6475149at2759"/>
<dbReference type="EMBL" id="MN037815">
    <property type="protein sequence ID" value="QHI46107.1"/>
    <property type="molecule type" value="mRNA"/>
</dbReference>
<evidence type="ECO:0000256" key="1">
    <source>
        <dbReference type="SAM" id="SignalP"/>
    </source>
</evidence>
<dbReference type="AlphaFoldDB" id="A0A6B9SMG0"/>
<name>A0A6B9SMG0_PENVA</name>
<keyword evidence="1" id="KW-0732">Signal</keyword>
<evidence type="ECO:0000313" key="3">
    <source>
        <dbReference type="EMBL" id="QHI46107.1"/>
    </source>
</evidence>
<dbReference type="Pfam" id="PF22486">
    <property type="entry name" value="MATH_2"/>
    <property type="match status" value="1"/>
</dbReference>
<dbReference type="SUPFAM" id="SSF49599">
    <property type="entry name" value="TRAF domain-like"/>
    <property type="match status" value="1"/>
</dbReference>
<dbReference type="InterPro" id="IPR002083">
    <property type="entry name" value="MATH/TRAF_dom"/>
</dbReference>
<reference evidence="3" key="1">
    <citation type="submission" date="2019-06" db="EMBL/GenBank/DDBJ databases">
        <authorList>
            <person name="Fu Q."/>
            <person name="Li C."/>
            <person name="Wang S."/>
            <person name="Li H."/>
        </authorList>
    </citation>
    <scope>NUCLEOTIDE SEQUENCE</scope>
</reference>
<feature type="signal peptide" evidence="1">
    <location>
        <begin position="1"/>
        <end position="20"/>
    </location>
</feature>
<gene>
    <name evidence="3" type="primary">TRAF3</name>
</gene>
<feature type="domain" description="MATH" evidence="2">
    <location>
        <begin position="188"/>
        <end position="329"/>
    </location>
</feature>
<dbReference type="PROSITE" id="PS50144">
    <property type="entry name" value="MATH"/>
    <property type="match status" value="1"/>
</dbReference>
<accession>A0A6B9SMG0</accession>
<evidence type="ECO:0000259" key="2">
    <source>
        <dbReference type="PROSITE" id="PS50144"/>
    </source>
</evidence>
<dbReference type="Gene3D" id="2.60.210.10">
    <property type="entry name" value="Apoptosis, Tumor Necrosis Factor Receptor Associated Protein 2, Chain A"/>
    <property type="match status" value="1"/>
</dbReference>
<protein>
    <submittedName>
        <fullName evidence="3">TNF receptor-associated factor 3</fullName>
    </submittedName>
</protein>
<keyword evidence="3" id="KW-0675">Receptor</keyword>
<sequence>MERAVLLCVVLLLPCSPAERQQGNEEIESMISQLRHASAAEVQSLRYCKISTPDLLAIAQSTANRVLQGVCNPRELNERFAALQKQVVDQFNVLQSMVVSIEDQLRTQDKQMKKHHSKLRQAIGSMRGGSEGADEAGRGIDFFDDLDDLSAGDEEDYSLRDNGEVVSPRDTEIDRYNSTMHQEDGWRVFTYYWRVRDINYKMRNWGGRRSLRSESFYIFQNGYRMYMRIYPNQRGENVYIHVGLTEGDYDANLDWPFKLKHRIHILDQGSPSEDIVSRVWDPTQLCSGWHWRRPESGDNYECVGLGFEQLLLRSRSYIHDDSIVIRLTVFLAQ</sequence>
<organism evidence="3">
    <name type="scientific">Penaeus vannamei</name>
    <name type="common">Whiteleg shrimp</name>
    <name type="synonym">Litopenaeus vannamei</name>
    <dbReference type="NCBI Taxonomy" id="6689"/>
    <lineage>
        <taxon>Eukaryota</taxon>
        <taxon>Metazoa</taxon>
        <taxon>Ecdysozoa</taxon>
        <taxon>Arthropoda</taxon>
        <taxon>Crustacea</taxon>
        <taxon>Multicrustacea</taxon>
        <taxon>Malacostraca</taxon>
        <taxon>Eumalacostraca</taxon>
        <taxon>Eucarida</taxon>
        <taxon>Decapoda</taxon>
        <taxon>Dendrobranchiata</taxon>
        <taxon>Penaeoidea</taxon>
        <taxon>Penaeidae</taxon>
        <taxon>Penaeus</taxon>
    </lineage>
</organism>
<proteinExistence type="evidence at transcript level"/>